<protein>
    <submittedName>
        <fullName evidence="2">Uncharacterized protein</fullName>
    </submittedName>
</protein>
<dbReference type="AlphaFoldDB" id="A0A0E3WWF5"/>
<dbReference type="EMBL" id="CP009517">
    <property type="protein sequence ID" value="AKB81924.1"/>
    <property type="molecule type" value="Genomic_DNA"/>
</dbReference>
<dbReference type="PATRIC" id="fig|1434107.4.peg.1758"/>
<dbReference type="KEGG" id="mbak:MSBR3_1346"/>
<evidence type="ECO:0000256" key="1">
    <source>
        <dbReference type="ARBA" id="ARBA00009746"/>
    </source>
</evidence>
<sequence length="51" mass="6225">MKRFVWCKIRFLHSDGSLTYWIPKEDAIRIKNELEKNENVFTVQLSYIYSN</sequence>
<accession>A0A0E3WWF5</accession>
<evidence type="ECO:0000313" key="3">
    <source>
        <dbReference type="Proteomes" id="UP000033066"/>
    </source>
</evidence>
<comment type="similarity">
    <text evidence="1">Belongs to the UPF0228 family.</text>
</comment>
<organism evidence="2 3">
    <name type="scientific">Methanosarcina barkeri 3</name>
    <dbReference type="NCBI Taxonomy" id="1434107"/>
    <lineage>
        <taxon>Archaea</taxon>
        <taxon>Methanobacteriati</taxon>
        <taxon>Methanobacteriota</taxon>
        <taxon>Stenosarchaea group</taxon>
        <taxon>Methanomicrobia</taxon>
        <taxon>Methanosarcinales</taxon>
        <taxon>Methanosarcinaceae</taxon>
        <taxon>Methanosarcina</taxon>
    </lineage>
</organism>
<dbReference type="Pfam" id="PF05727">
    <property type="entry name" value="UPF0228"/>
    <property type="match status" value="1"/>
</dbReference>
<keyword evidence="3" id="KW-1185">Reference proteome</keyword>
<name>A0A0E3WWF5_METBA</name>
<reference evidence="2" key="1">
    <citation type="submission" date="2014-07" db="EMBL/GenBank/DDBJ databases">
        <title>Methanogenic archaea and the global carbon cycle.</title>
        <authorList>
            <person name="Henriksen J.R."/>
            <person name="Luke J."/>
            <person name="Reinhart S."/>
            <person name="Benedict M.N."/>
            <person name="Youngblut N.D."/>
            <person name="Metcalf M.E."/>
            <person name="Whitaker R.J."/>
            <person name="Metcalf W.W."/>
        </authorList>
    </citation>
    <scope>NUCLEOTIDE SEQUENCE [LARGE SCALE GENOMIC DNA]</scope>
    <source>
        <strain evidence="2">3</strain>
    </source>
</reference>
<dbReference type="Proteomes" id="UP000033066">
    <property type="component" value="Chromosome"/>
</dbReference>
<gene>
    <name evidence="2" type="ORF">MSBR3_1346</name>
</gene>
<evidence type="ECO:0000313" key="2">
    <source>
        <dbReference type="EMBL" id="AKB81924.1"/>
    </source>
</evidence>
<proteinExistence type="inferred from homology"/>
<dbReference type="InterPro" id="IPR008887">
    <property type="entry name" value="UPF0228"/>
</dbReference>
<dbReference type="HOGENOM" id="CLU_3113081_0_0_2"/>